<feature type="domain" description="Retrotransposon gag" evidence="2">
    <location>
        <begin position="130"/>
        <end position="200"/>
    </location>
</feature>
<dbReference type="InterPro" id="IPR005162">
    <property type="entry name" value="Retrotrans_gag_dom"/>
</dbReference>
<evidence type="ECO:0000259" key="2">
    <source>
        <dbReference type="Pfam" id="PF03732"/>
    </source>
</evidence>
<proteinExistence type="predicted"/>
<evidence type="ECO:0000313" key="3">
    <source>
        <dbReference type="EMBL" id="KAG5585157.1"/>
    </source>
</evidence>
<dbReference type="AlphaFoldDB" id="A0A9J5XC23"/>
<dbReference type="Pfam" id="PF03732">
    <property type="entry name" value="Retrotrans_gag"/>
    <property type="match status" value="1"/>
</dbReference>
<comment type="caution">
    <text evidence="3">The sequence shown here is derived from an EMBL/GenBank/DDBJ whole genome shotgun (WGS) entry which is preliminary data.</text>
</comment>
<keyword evidence="4" id="KW-1185">Reference proteome</keyword>
<dbReference type="OrthoDB" id="1745472at2759"/>
<name>A0A9J5XC23_SOLCO</name>
<accession>A0A9J5XC23</accession>
<gene>
    <name evidence="3" type="ORF">H5410_045591</name>
</gene>
<evidence type="ECO:0000256" key="1">
    <source>
        <dbReference type="SAM" id="MobiDB-lite"/>
    </source>
</evidence>
<feature type="region of interest" description="Disordered" evidence="1">
    <location>
        <begin position="1"/>
        <end position="20"/>
    </location>
</feature>
<evidence type="ECO:0000313" key="4">
    <source>
        <dbReference type="Proteomes" id="UP000824120"/>
    </source>
</evidence>
<sequence length="279" mass="31921">MGITADRSNMVNTRSSTSQENTPYLEYFSQKLSFIASKLNTINSLAIEVATLKGQNGCIQEGETTHRTRNGGKSIWREEEEDINRPMWKKKSFLEATHNDRISYKEHKVDIATMYPEADALDLVSWINLERTLLYWKDIVKALQENYGPAEFQNPDEYLCSIQQKGSIQEYRQEVAKFSSRVTNWTNHCLLGVFLNGLKEEIKFDARIHKPRTIYRAMSLALKIENKLGPIRSNGESNWTPTNRSTIQNSLHSFINTQKNINSSLQNLHNSASPSPSTS</sequence>
<reference evidence="3 4" key="1">
    <citation type="submission" date="2020-09" db="EMBL/GenBank/DDBJ databases">
        <title>De no assembly of potato wild relative species, Solanum commersonii.</title>
        <authorList>
            <person name="Cho K."/>
        </authorList>
    </citation>
    <scope>NUCLEOTIDE SEQUENCE [LARGE SCALE GENOMIC DNA]</scope>
    <source>
        <strain evidence="3">LZ3.2</strain>
        <tissue evidence="3">Leaf</tissue>
    </source>
</reference>
<organism evidence="3 4">
    <name type="scientific">Solanum commersonii</name>
    <name type="common">Commerson's wild potato</name>
    <name type="synonym">Commerson's nightshade</name>
    <dbReference type="NCBI Taxonomy" id="4109"/>
    <lineage>
        <taxon>Eukaryota</taxon>
        <taxon>Viridiplantae</taxon>
        <taxon>Streptophyta</taxon>
        <taxon>Embryophyta</taxon>
        <taxon>Tracheophyta</taxon>
        <taxon>Spermatophyta</taxon>
        <taxon>Magnoliopsida</taxon>
        <taxon>eudicotyledons</taxon>
        <taxon>Gunneridae</taxon>
        <taxon>Pentapetalae</taxon>
        <taxon>asterids</taxon>
        <taxon>lamiids</taxon>
        <taxon>Solanales</taxon>
        <taxon>Solanaceae</taxon>
        <taxon>Solanoideae</taxon>
        <taxon>Solaneae</taxon>
        <taxon>Solanum</taxon>
    </lineage>
</organism>
<protein>
    <recommendedName>
        <fullName evidence="2">Retrotransposon gag domain-containing protein</fullName>
    </recommendedName>
</protein>
<dbReference type="EMBL" id="JACXVP010000009">
    <property type="protein sequence ID" value="KAG5585157.1"/>
    <property type="molecule type" value="Genomic_DNA"/>
</dbReference>
<dbReference type="Proteomes" id="UP000824120">
    <property type="component" value="Chromosome 9"/>
</dbReference>